<evidence type="ECO:0008006" key="3">
    <source>
        <dbReference type="Google" id="ProtNLM"/>
    </source>
</evidence>
<dbReference type="RefSeq" id="WP_058634122.1">
    <property type="nucleotide sequence ID" value="NZ_LDPZ01000011.1"/>
</dbReference>
<organism evidence="1 2">
    <name type="scientific">Aureimonas ureilytica</name>
    <dbReference type="NCBI Taxonomy" id="401562"/>
    <lineage>
        <taxon>Bacteria</taxon>
        <taxon>Pseudomonadati</taxon>
        <taxon>Pseudomonadota</taxon>
        <taxon>Alphaproteobacteria</taxon>
        <taxon>Hyphomicrobiales</taxon>
        <taxon>Aurantimonadaceae</taxon>
        <taxon>Aureimonas</taxon>
    </lineage>
</organism>
<dbReference type="OrthoDB" id="8576080at2"/>
<name>A0A175RBH4_9HYPH</name>
<dbReference type="STRING" id="401562.NS365_21885"/>
<evidence type="ECO:0000313" key="2">
    <source>
        <dbReference type="Proteomes" id="UP000078272"/>
    </source>
</evidence>
<sequence>MQRSIWTYPWDIQDVGLPAFLRDVTERAGLDMVSLATSYHAGRFLQPRSPRRKAYFPEDGTVYYRPDPMLWEGAPIRPLVARNLEEGGDMLAALCEAREQGGPAVSAWTVCLHNTRLGMLHPGEVTRTAFGDPNLYALCPSSPAARRYVTTLVRDITSGYQPDRLELESPNFMGFAHGYHHEKDGVGLLPEEEFLLSVCFCRHCEVRASRAGVDSVGARRAAQRFIAEACERAVPQTQLPDFAERGVEAFQPWPALYEFLLWRTEPVTSLLAEIAEAADPATKIVLIDLPEAWAGGVDLREAARLLDGLLLCAYDRTPQAVADLARFGREMVGPDRFLGIGYRLFYPEMASAGDLTARVEAACEAGVDGLNFYNYGLVPAARLDWVREALEAERTLRP</sequence>
<dbReference type="PATRIC" id="fig|401562.3.peg.316"/>
<accession>A0A175RBH4</accession>
<dbReference type="eggNOG" id="COG1649">
    <property type="taxonomic scope" value="Bacteria"/>
</dbReference>
<protein>
    <recommendedName>
        <fullName evidence="3">Alanine-rich protein</fullName>
    </recommendedName>
</protein>
<reference evidence="1 2" key="1">
    <citation type="journal article" date="2016" name="Front. Microbiol.">
        <title>Genomic Resource of Rice Seed Associated Bacteria.</title>
        <authorList>
            <person name="Midha S."/>
            <person name="Bansal K."/>
            <person name="Sharma S."/>
            <person name="Kumar N."/>
            <person name="Patil P.P."/>
            <person name="Chaudhry V."/>
            <person name="Patil P.B."/>
        </authorList>
    </citation>
    <scope>NUCLEOTIDE SEQUENCE [LARGE SCALE GENOMIC DNA]</scope>
    <source>
        <strain evidence="1 2">NS226</strain>
    </source>
</reference>
<gene>
    <name evidence="1" type="ORF">NS226_05360</name>
</gene>
<proteinExistence type="predicted"/>
<dbReference type="AlphaFoldDB" id="A0A175RBH4"/>
<dbReference type="Proteomes" id="UP000078272">
    <property type="component" value="Unassembled WGS sequence"/>
</dbReference>
<dbReference type="EMBL" id="LDPZ01000011">
    <property type="protein sequence ID" value="KTQ97148.1"/>
    <property type="molecule type" value="Genomic_DNA"/>
</dbReference>
<comment type="caution">
    <text evidence="1">The sequence shown here is derived from an EMBL/GenBank/DDBJ whole genome shotgun (WGS) entry which is preliminary data.</text>
</comment>
<evidence type="ECO:0000313" key="1">
    <source>
        <dbReference type="EMBL" id="KTQ97148.1"/>
    </source>
</evidence>